<sequence length="244" mass="28010">MIWKTFAGRCIYQSTEGTRVLQNPLFRWLQFNSKALQTVLCRFAPHRPQLNYLRYLIQSVQQKPQNCCMLGLGGGGAAHALSPIIADRLVIVEYSAEVIDLAKRFFMVDKLKNIDIIHDEASNYLNNCRRKFDHLLIDLYTAHSFPEQCANPDFFARSKELLAPDGILAVNLANSREHLSIFQLIQEQFLRSTVVLPVPDSANIIVFARNSETINPFLDVLKKSRKLKQLTWSSQWGYVARVKR</sequence>
<dbReference type="OrthoDB" id="5647652at2"/>
<dbReference type="STRING" id="1034943.BN59_03402"/>
<dbReference type="Proteomes" id="UP000044071">
    <property type="component" value="Unassembled WGS sequence"/>
</dbReference>
<organism evidence="2 3">
    <name type="scientific">Legionella massiliensis</name>
    <dbReference type="NCBI Taxonomy" id="1034943"/>
    <lineage>
        <taxon>Bacteria</taxon>
        <taxon>Pseudomonadati</taxon>
        <taxon>Pseudomonadota</taxon>
        <taxon>Gammaproteobacteria</taxon>
        <taxon>Legionellales</taxon>
        <taxon>Legionellaceae</taxon>
        <taxon>Legionella</taxon>
    </lineage>
</organism>
<dbReference type="CDD" id="cd02440">
    <property type="entry name" value="AdoMet_MTases"/>
    <property type="match status" value="1"/>
</dbReference>
<dbReference type="PANTHER" id="PTHR43317:SF1">
    <property type="entry name" value="THERMOSPERMINE SYNTHASE ACAULIS5"/>
    <property type="match status" value="1"/>
</dbReference>
<keyword evidence="3" id="KW-1185">Reference proteome</keyword>
<evidence type="ECO:0000313" key="3">
    <source>
        <dbReference type="Proteomes" id="UP000044071"/>
    </source>
</evidence>
<dbReference type="RefSeq" id="WP_081935191.1">
    <property type="nucleotide sequence ID" value="NZ_CCVW01000004.1"/>
</dbReference>
<reference evidence="2 3" key="1">
    <citation type="submission" date="2014-06" db="EMBL/GenBank/DDBJ databases">
        <authorList>
            <person name="Urmite Genomes Urmite Genomes"/>
        </authorList>
    </citation>
    <scope>NUCLEOTIDE SEQUENCE [LARGE SCALE GENOMIC DNA]</scope>
</reference>
<name>A0A078KXE5_9GAMM</name>
<evidence type="ECO:0000256" key="1">
    <source>
        <dbReference type="ARBA" id="ARBA00023115"/>
    </source>
</evidence>
<dbReference type="eggNOG" id="COG0421">
    <property type="taxonomic scope" value="Bacteria"/>
</dbReference>
<dbReference type="Gene3D" id="3.40.50.150">
    <property type="entry name" value="Vaccinia Virus protein VP39"/>
    <property type="match status" value="1"/>
</dbReference>
<dbReference type="InterPro" id="IPR029063">
    <property type="entry name" value="SAM-dependent_MTases_sf"/>
</dbReference>
<dbReference type="AlphaFoldDB" id="A0A078KXE5"/>
<dbReference type="SUPFAM" id="SSF53335">
    <property type="entry name" value="S-adenosyl-L-methionine-dependent methyltransferases"/>
    <property type="match status" value="1"/>
</dbReference>
<dbReference type="GO" id="GO:0006596">
    <property type="term" value="P:polyamine biosynthetic process"/>
    <property type="evidence" value="ECO:0007669"/>
    <property type="project" value="UniProtKB-KW"/>
</dbReference>
<keyword evidence="1" id="KW-0620">Polyamine biosynthesis</keyword>
<proteinExistence type="predicted"/>
<dbReference type="Pfam" id="PF01564">
    <property type="entry name" value="Spermine_synth"/>
    <property type="match status" value="1"/>
</dbReference>
<gene>
    <name evidence="2" type="ORF">BN59_03402</name>
</gene>
<dbReference type="EMBL" id="CCSB01000004">
    <property type="protein sequence ID" value="CDZ79085.1"/>
    <property type="molecule type" value="Genomic_DNA"/>
</dbReference>
<protein>
    <submittedName>
        <fullName evidence="2">Spermidine synthase</fullName>
    </submittedName>
</protein>
<accession>A0A078KXE5</accession>
<evidence type="ECO:0000313" key="2">
    <source>
        <dbReference type="EMBL" id="CDZ79085.1"/>
    </source>
</evidence>
<dbReference type="PANTHER" id="PTHR43317">
    <property type="entry name" value="THERMOSPERMINE SYNTHASE ACAULIS5"/>
    <property type="match status" value="1"/>
</dbReference>